<dbReference type="GO" id="GO:0006098">
    <property type="term" value="P:pentose-phosphate shunt"/>
    <property type="evidence" value="ECO:0007669"/>
    <property type="project" value="UniProtKB-UniPathway"/>
</dbReference>
<dbReference type="EC" id="2.2.1.2" evidence="2"/>
<dbReference type="Pfam" id="PF00923">
    <property type="entry name" value="TAL_FSA"/>
    <property type="match status" value="1"/>
</dbReference>
<dbReference type="PANTHER" id="PTHR10683:SF18">
    <property type="entry name" value="TRANSALDOLASE"/>
    <property type="match status" value="1"/>
</dbReference>
<dbReference type="InterPro" id="IPR013785">
    <property type="entry name" value="Aldolase_TIM"/>
</dbReference>
<reference evidence="2 3" key="1">
    <citation type="submission" date="2020-04" db="EMBL/GenBank/DDBJ databases">
        <authorList>
            <person name="De Canck E."/>
        </authorList>
    </citation>
    <scope>NUCLEOTIDE SEQUENCE [LARGE SCALE GENOMIC DNA]</scope>
    <source>
        <strain evidence="2 3">LMG 28614</strain>
    </source>
</reference>
<dbReference type="InterPro" id="IPR018225">
    <property type="entry name" value="Transaldolase_AS"/>
</dbReference>
<dbReference type="InterPro" id="IPR001585">
    <property type="entry name" value="TAL/FSA"/>
</dbReference>
<dbReference type="AlphaFoldDB" id="A0A6S7CG09"/>
<keyword evidence="3" id="KW-1185">Reference proteome</keyword>
<organism evidence="2 3">
    <name type="scientific">Paraburkholderia ultramafica</name>
    <dbReference type="NCBI Taxonomy" id="1544867"/>
    <lineage>
        <taxon>Bacteria</taxon>
        <taxon>Pseudomonadati</taxon>
        <taxon>Pseudomonadota</taxon>
        <taxon>Betaproteobacteria</taxon>
        <taxon>Burkholderiales</taxon>
        <taxon>Burkholderiaceae</taxon>
        <taxon>Paraburkholderia</taxon>
    </lineage>
</organism>
<evidence type="ECO:0000256" key="1">
    <source>
        <dbReference type="ARBA" id="ARBA00023270"/>
    </source>
</evidence>
<dbReference type="Gene3D" id="3.20.20.70">
    <property type="entry name" value="Aldolase class I"/>
    <property type="match status" value="1"/>
</dbReference>
<dbReference type="SUPFAM" id="SSF51569">
    <property type="entry name" value="Aldolase"/>
    <property type="match status" value="1"/>
</dbReference>
<dbReference type="GO" id="GO:0005975">
    <property type="term" value="P:carbohydrate metabolic process"/>
    <property type="evidence" value="ECO:0007669"/>
    <property type="project" value="InterPro"/>
</dbReference>
<protein>
    <submittedName>
        <fullName evidence="2">Transaldolase</fullName>
        <ecNumber evidence="2">2.2.1.2</ecNumber>
    </submittedName>
</protein>
<accession>A0A6S7CG09</accession>
<dbReference type="PANTHER" id="PTHR10683">
    <property type="entry name" value="TRANSALDOLASE"/>
    <property type="match status" value="1"/>
</dbReference>
<name>A0A6S7CG09_9BURK</name>
<evidence type="ECO:0000313" key="3">
    <source>
        <dbReference type="Proteomes" id="UP000494365"/>
    </source>
</evidence>
<sequence length="225" mass="24653">MRGSASTHKRVERAHRIIASYEAAGVDRKRVLIKIAATWEGIQAARLLERDGIHCNITLLFAFCQAVVCAHAGVRLISPFVGRIYDWYKASAKGNWDEAANAGRNDPGVRSVATIYRYYKRFGIQTEVMGASFRNTGQILALAGCDLLTISPELLAALKSSSEPVARMLDGAGGCIEQAKQGEYSEAQFRYLLNEDAMATEKLAEGIRGFARDAVALDRLIDGLR</sequence>
<dbReference type="Proteomes" id="UP000494365">
    <property type="component" value="Unassembled WGS sequence"/>
</dbReference>
<proteinExistence type="predicted"/>
<gene>
    <name evidence="2" type="primary">tal_3</name>
    <name evidence="2" type="ORF">LMG28614_06869</name>
</gene>
<keyword evidence="2" id="KW-0808">Transferase</keyword>
<dbReference type="EMBL" id="CADIKK010000061">
    <property type="protein sequence ID" value="CAB3808721.1"/>
    <property type="molecule type" value="Genomic_DNA"/>
</dbReference>
<keyword evidence="1" id="KW-0704">Schiff base</keyword>
<evidence type="ECO:0000313" key="2">
    <source>
        <dbReference type="EMBL" id="CAB3808721.1"/>
    </source>
</evidence>
<dbReference type="UniPathway" id="UPA00115">
    <property type="reaction ID" value="UER00414"/>
</dbReference>
<dbReference type="GO" id="GO:0004801">
    <property type="term" value="F:transaldolase activity"/>
    <property type="evidence" value="ECO:0007669"/>
    <property type="project" value="UniProtKB-EC"/>
</dbReference>
<dbReference type="PROSITE" id="PS00958">
    <property type="entry name" value="TRANSALDOLASE_2"/>
    <property type="match status" value="1"/>
</dbReference>